<name>A0ABS6GL10_9BACI</name>
<evidence type="ECO:0000313" key="2">
    <source>
        <dbReference type="EMBL" id="MBU6079845.1"/>
    </source>
</evidence>
<gene>
    <name evidence="2" type="ORF">KQ486_02330</name>
</gene>
<keyword evidence="3" id="KW-1185">Reference proteome</keyword>
<feature type="region of interest" description="Disordered" evidence="1">
    <location>
        <begin position="1"/>
        <end position="23"/>
    </location>
</feature>
<dbReference type="RefSeq" id="WP_216686670.1">
    <property type="nucleotide sequence ID" value="NZ_CAUPKR010000003.1"/>
</dbReference>
<evidence type="ECO:0000256" key="1">
    <source>
        <dbReference type="SAM" id="MobiDB-lite"/>
    </source>
</evidence>
<comment type="caution">
    <text evidence="2">The sequence shown here is derived from an EMBL/GenBank/DDBJ whole genome shotgun (WGS) entry which is preliminary data.</text>
</comment>
<reference evidence="2 3" key="1">
    <citation type="journal article" date="2011" name="Int. J. Syst. Evol. Microbiol.">
        <title>Allobacillus halotolerans gen. nov., sp. nov. isolated from shrimp paste.</title>
        <authorList>
            <person name="Sheu S.Y."/>
            <person name="Arun A.B."/>
            <person name="Jiang S.R."/>
            <person name="Young C.C."/>
            <person name="Chen W.M."/>
        </authorList>
    </citation>
    <scope>NUCLEOTIDE SEQUENCE [LARGE SCALE GENOMIC DNA]</scope>
    <source>
        <strain evidence="2 3">LMG 24826</strain>
    </source>
</reference>
<evidence type="ECO:0008006" key="4">
    <source>
        <dbReference type="Google" id="ProtNLM"/>
    </source>
</evidence>
<evidence type="ECO:0000313" key="3">
    <source>
        <dbReference type="Proteomes" id="UP000812672"/>
    </source>
</evidence>
<protein>
    <recommendedName>
        <fullName evidence="4">Spore coat protein</fullName>
    </recommendedName>
</protein>
<accession>A0ABS6GL10</accession>
<feature type="compositionally biased region" description="Basic and acidic residues" evidence="1">
    <location>
        <begin position="1"/>
        <end position="22"/>
    </location>
</feature>
<dbReference type="EMBL" id="JAHLZF010000002">
    <property type="protein sequence ID" value="MBU6079845.1"/>
    <property type="molecule type" value="Genomic_DNA"/>
</dbReference>
<organism evidence="2 3">
    <name type="scientific">Allobacillus halotolerans</name>
    <dbReference type="NCBI Taxonomy" id="570278"/>
    <lineage>
        <taxon>Bacteria</taxon>
        <taxon>Bacillati</taxon>
        <taxon>Bacillota</taxon>
        <taxon>Bacilli</taxon>
        <taxon>Bacillales</taxon>
        <taxon>Bacillaceae</taxon>
        <taxon>Allobacillus</taxon>
    </lineage>
</organism>
<sequence length="215" mass="24294">MSHKDAYQPKKQPEAMCGDHHQHGMMYGHQGNPSMVQGQHYMGPGMDCNQQKLPAHYGNMPQQMMPGQHGFMPQQMDEKQHKKNMYDHCNKHKLHLMHAQLMDGSMVEGILDEYDDDGVTLIIPCGDELRESSDERINGFGSGYGGYGHGGYGSGYGHGGYGSGYGHGGYGGYGSGYGHGGYGGSYDHYPRRFRRFRRRRYPFTNIFRLFTPFFF</sequence>
<proteinExistence type="predicted"/>
<dbReference type="Proteomes" id="UP000812672">
    <property type="component" value="Unassembled WGS sequence"/>
</dbReference>